<comment type="caution">
    <text evidence="10">Lacks conserved residue(s) required for the propagation of feature annotation.</text>
</comment>
<dbReference type="Pfam" id="PF02457">
    <property type="entry name" value="DAC"/>
    <property type="match status" value="1"/>
</dbReference>
<dbReference type="PIRSF" id="PIRSF004793">
    <property type="entry name" value="UCP004793"/>
    <property type="match status" value="1"/>
</dbReference>
<evidence type="ECO:0000256" key="8">
    <source>
        <dbReference type="ARBA" id="ARBA00022989"/>
    </source>
</evidence>
<evidence type="ECO:0000259" key="12">
    <source>
        <dbReference type="PROSITE" id="PS51794"/>
    </source>
</evidence>
<protein>
    <recommendedName>
        <fullName evidence="10">Diadenylate cyclase</fullName>
        <shortName evidence="10">DAC</shortName>
        <ecNumber evidence="10">2.7.7.85</ecNumber>
    </recommendedName>
    <alternativeName>
        <fullName evidence="10">Cyclic-di-AMP synthase</fullName>
        <shortName evidence="10">c-di-AMP synthase</shortName>
    </alternativeName>
</protein>
<name>A0A6J4UCG3_9BACT</name>
<dbReference type="PANTHER" id="PTHR34185">
    <property type="entry name" value="DIADENYLATE CYCLASE"/>
    <property type="match status" value="1"/>
</dbReference>
<evidence type="ECO:0000256" key="2">
    <source>
        <dbReference type="ARBA" id="ARBA00022475"/>
    </source>
</evidence>
<comment type="catalytic activity">
    <reaction evidence="1 10">
        <text>2 ATP = 3',3'-c-di-AMP + 2 diphosphate</text>
        <dbReference type="Rhea" id="RHEA:35655"/>
        <dbReference type="ChEBI" id="CHEBI:30616"/>
        <dbReference type="ChEBI" id="CHEBI:33019"/>
        <dbReference type="ChEBI" id="CHEBI:71500"/>
        <dbReference type="EC" id="2.7.7.85"/>
    </reaction>
</comment>
<sequence length="301" mass="33132">MPDIGWLLSRLGSPRAIFDVVVVTVIVYWLLWVAQGTRATQLIRGIVILIVSVFLLASALNLTTLNWLLARSWPGLVVALPVIFQPELRRALEQIGHAGSWLRTPFPTGSEDDLERTVDEIVRAAAQLARQRFGALVVIERETGLQDVAVRGVALDAMLSRQLLINIFFPNSPLHDAAVVVRGQRIVAASVVLPLTDNISASGQLGTRHRAAIGVTEESDALAVVVSEETGQIAVAHNGRLIRNLDQDRLRRVLRSLLRLDRAPTRTASTNGRIHFPGRSAGWTRRGDRARRRNTEPSKTS</sequence>
<feature type="transmembrane region" description="Helical" evidence="10">
    <location>
        <begin position="16"/>
        <end position="34"/>
    </location>
</feature>
<evidence type="ECO:0000313" key="13">
    <source>
        <dbReference type="EMBL" id="CAA9544595.1"/>
    </source>
</evidence>
<dbReference type="InterPro" id="IPR014046">
    <property type="entry name" value="C-di-AMP_synthase"/>
</dbReference>
<dbReference type="PROSITE" id="PS51794">
    <property type="entry name" value="DAC"/>
    <property type="match status" value="1"/>
</dbReference>
<keyword evidence="5 10" id="KW-0548">Nucleotidyltransferase</keyword>
<dbReference type="PANTHER" id="PTHR34185:SF1">
    <property type="entry name" value="DIADENYLATE CYCLASE"/>
    <property type="match status" value="1"/>
</dbReference>
<dbReference type="EC" id="2.7.7.85" evidence="10"/>
<comment type="subunit">
    <text evidence="10">Probably a homodimer.</text>
</comment>
<evidence type="ECO:0000256" key="7">
    <source>
        <dbReference type="ARBA" id="ARBA00022840"/>
    </source>
</evidence>
<keyword evidence="2 10" id="KW-1003">Cell membrane</keyword>
<comment type="similarity">
    <text evidence="10">Belongs to the adenylate cyclase family. DacA/CdaA subfamily.</text>
</comment>
<dbReference type="GO" id="GO:0106408">
    <property type="term" value="F:diadenylate cyclase activity"/>
    <property type="evidence" value="ECO:0007669"/>
    <property type="project" value="UniProtKB-EC"/>
</dbReference>
<keyword evidence="4 10" id="KW-0812">Transmembrane</keyword>
<dbReference type="InterPro" id="IPR050338">
    <property type="entry name" value="DisA"/>
</dbReference>
<gene>
    <name evidence="10" type="primary">dacA</name>
    <name evidence="13" type="ORF">AVDCRST_MAG73-2284</name>
</gene>
<proteinExistence type="inferred from homology"/>
<organism evidence="13">
    <name type="scientific">uncultured Thermomicrobiales bacterium</name>
    <dbReference type="NCBI Taxonomy" id="1645740"/>
    <lineage>
        <taxon>Bacteria</taxon>
        <taxon>Pseudomonadati</taxon>
        <taxon>Thermomicrobiota</taxon>
        <taxon>Thermomicrobia</taxon>
        <taxon>Thermomicrobiales</taxon>
        <taxon>environmental samples</taxon>
    </lineage>
</organism>
<keyword evidence="8 10" id="KW-1133">Transmembrane helix</keyword>
<dbReference type="AlphaFoldDB" id="A0A6J4UCG3"/>
<dbReference type="InterPro" id="IPR003390">
    <property type="entry name" value="DNA_integrity_scan_DisA_N"/>
</dbReference>
<comment type="function">
    <text evidence="10">Catalyzes the condensation of 2 ATP molecules into cyclic di-AMP (c-di-AMP), a second messenger used to regulate differing processes in different bacteria.</text>
</comment>
<evidence type="ECO:0000256" key="3">
    <source>
        <dbReference type="ARBA" id="ARBA00022679"/>
    </source>
</evidence>
<dbReference type="HAMAP" id="MF_01499">
    <property type="entry name" value="DacA"/>
    <property type="match status" value="1"/>
</dbReference>
<evidence type="ECO:0000256" key="9">
    <source>
        <dbReference type="ARBA" id="ARBA00023136"/>
    </source>
</evidence>
<dbReference type="GO" id="GO:0005524">
    <property type="term" value="F:ATP binding"/>
    <property type="evidence" value="ECO:0007669"/>
    <property type="project" value="UniProtKB-UniRule"/>
</dbReference>
<accession>A0A6J4UCG3</accession>
<dbReference type="NCBIfam" id="TIGR00159">
    <property type="entry name" value="diadenylate cyclase CdaA"/>
    <property type="match status" value="1"/>
</dbReference>
<reference evidence="13" key="1">
    <citation type="submission" date="2020-02" db="EMBL/GenBank/DDBJ databases">
        <authorList>
            <person name="Meier V. D."/>
        </authorList>
    </citation>
    <scope>NUCLEOTIDE SEQUENCE</scope>
    <source>
        <strain evidence="13">AVDCRST_MAG73</strain>
    </source>
</reference>
<dbReference type="GO" id="GO:0006171">
    <property type="term" value="P:cAMP biosynthetic process"/>
    <property type="evidence" value="ECO:0007669"/>
    <property type="project" value="InterPro"/>
</dbReference>
<dbReference type="InterPro" id="IPR036888">
    <property type="entry name" value="DNA_integrity_DisA_N_sf"/>
</dbReference>
<feature type="domain" description="DAC" evidence="12">
    <location>
        <begin position="85"/>
        <end position="247"/>
    </location>
</feature>
<dbReference type="SUPFAM" id="SSF143597">
    <property type="entry name" value="YojJ-like"/>
    <property type="match status" value="1"/>
</dbReference>
<dbReference type="Gene3D" id="3.40.1700.10">
    <property type="entry name" value="DNA integrity scanning protein, DisA, N-terminal domain"/>
    <property type="match status" value="1"/>
</dbReference>
<evidence type="ECO:0000256" key="4">
    <source>
        <dbReference type="ARBA" id="ARBA00022692"/>
    </source>
</evidence>
<evidence type="ECO:0000256" key="6">
    <source>
        <dbReference type="ARBA" id="ARBA00022741"/>
    </source>
</evidence>
<evidence type="ECO:0000256" key="5">
    <source>
        <dbReference type="ARBA" id="ARBA00022695"/>
    </source>
</evidence>
<evidence type="ECO:0000256" key="10">
    <source>
        <dbReference type="HAMAP-Rule" id="MF_01499"/>
    </source>
</evidence>
<keyword evidence="9 10" id="KW-0472">Membrane</keyword>
<keyword evidence="6 10" id="KW-0547">Nucleotide-binding</keyword>
<dbReference type="InterPro" id="IPR034701">
    <property type="entry name" value="CdaA"/>
</dbReference>
<feature type="transmembrane region" description="Helical" evidence="10">
    <location>
        <begin position="46"/>
        <end position="69"/>
    </location>
</feature>
<dbReference type="EMBL" id="CADCWE010000146">
    <property type="protein sequence ID" value="CAA9544595.1"/>
    <property type="molecule type" value="Genomic_DNA"/>
</dbReference>
<feature type="region of interest" description="Disordered" evidence="11">
    <location>
        <begin position="268"/>
        <end position="301"/>
    </location>
</feature>
<dbReference type="FunFam" id="3.40.1700.10:FF:000002">
    <property type="entry name" value="Diadenylate cyclase"/>
    <property type="match status" value="1"/>
</dbReference>
<evidence type="ECO:0000256" key="11">
    <source>
        <dbReference type="SAM" id="MobiDB-lite"/>
    </source>
</evidence>
<keyword evidence="3 10" id="KW-0808">Transferase</keyword>
<keyword evidence="7 10" id="KW-0067">ATP-binding</keyword>
<evidence type="ECO:0000256" key="1">
    <source>
        <dbReference type="ARBA" id="ARBA00000877"/>
    </source>
</evidence>
<dbReference type="GO" id="GO:0004016">
    <property type="term" value="F:adenylate cyclase activity"/>
    <property type="evidence" value="ECO:0007669"/>
    <property type="project" value="UniProtKB-UniRule"/>
</dbReference>